<evidence type="ECO:0000313" key="3">
    <source>
        <dbReference type="Proteomes" id="UP000807025"/>
    </source>
</evidence>
<reference evidence="2" key="1">
    <citation type="submission" date="2020-11" db="EMBL/GenBank/DDBJ databases">
        <authorList>
            <consortium name="DOE Joint Genome Institute"/>
            <person name="Ahrendt S."/>
            <person name="Riley R."/>
            <person name="Andreopoulos W."/>
            <person name="Labutti K."/>
            <person name="Pangilinan J."/>
            <person name="Ruiz-Duenas F.J."/>
            <person name="Barrasa J.M."/>
            <person name="Sanchez-Garcia M."/>
            <person name="Camarero S."/>
            <person name="Miyauchi S."/>
            <person name="Serrano A."/>
            <person name="Linde D."/>
            <person name="Babiker R."/>
            <person name="Drula E."/>
            <person name="Ayuso-Fernandez I."/>
            <person name="Pacheco R."/>
            <person name="Padilla G."/>
            <person name="Ferreira P."/>
            <person name="Barriuso J."/>
            <person name="Kellner H."/>
            <person name="Castanera R."/>
            <person name="Alfaro M."/>
            <person name="Ramirez L."/>
            <person name="Pisabarro A.G."/>
            <person name="Kuo A."/>
            <person name="Tritt A."/>
            <person name="Lipzen A."/>
            <person name="He G."/>
            <person name="Yan M."/>
            <person name="Ng V."/>
            <person name="Cullen D."/>
            <person name="Martin F."/>
            <person name="Rosso M.-N."/>
            <person name="Henrissat B."/>
            <person name="Hibbett D."/>
            <person name="Martinez A.T."/>
            <person name="Grigoriev I.V."/>
        </authorList>
    </citation>
    <scope>NUCLEOTIDE SEQUENCE</scope>
    <source>
        <strain evidence="2">ATCC 90797</strain>
    </source>
</reference>
<proteinExistence type="predicted"/>
<dbReference type="EMBL" id="MU154578">
    <property type="protein sequence ID" value="KAF9494034.1"/>
    <property type="molecule type" value="Genomic_DNA"/>
</dbReference>
<comment type="caution">
    <text evidence="2">The sequence shown here is derived from an EMBL/GenBank/DDBJ whole genome shotgun (WGS) entry which is preliminary data.</text>
</comment>
<evidence type="ECO:0000256" key="1">
    <source>
        <dbReference type="SAM" id="MobiDB-lite"/>
    </source>
</evidence>
<protein>
    <submittedName>
        <fullName evidence="2">Uncharacterized protein</fullName>
    </submittedName>
</protein>
<name>A0A9P6DEG7_PLEER</name>
<dbReference type="AlphaFoldDB" id="A0A9P6DEG7"/>
<organism evidence="2 3">
    <name type="scientific">Pleurotus eryngii</name>
    <name type="common">Boletus of the steppes</name>
    <dbReference type="NCBI Taxonomy" id="5323"/>
    <lineage>
        <taxon>Eukaryota</taxon>
        <taxon>Fungi</taxon>
        <taxon>Dikarya</taxon>
        <taxon>Basidiomycota</taxon>
        <taxon>Agaricomycotina</taxon>
        <taxon>Agaricomycetes</taxon>
        <taxon>Agaricomycetidae</taxon>
        <taxon>Agaricales</taxon>
        <taxon>Pleurotineae</taxon>
        <taxon>Pleurotaceae</taxon>
        <taxon>Pleurotus</taxon>
    </lineage>
</organism>
<keyword evidence="3" id="KW-1185">Reference proteome</keyword>
<accession>A0A9P6DEG7</accession>
<dbReference type="Proteomes" id="UP000807025">
    <property type="component" value="Unassembled WGS sequence"/>
</dbReference>
<dbReference type="OrthoDB" id="3050185at2759"/>
<gene>
    <name evidence="2" type="ORF">BDN71DRAFT_1508086</name>
</gene>
<evidence type="ECO:0000313" key="2">
    <source>
        <dbReference type="EMBL" id="KAF9494034.1"/>
    </source>
</evidence>
<sequence length="288" mass="34551">MEALKDPVVDELNKKMINRCANVLSRDQEFSAPEVVSYLMGWGDRYVSHHFVTIYWDSVIYNLKENYPELRDKSHREKIHTNHAQHERQDIDEDSVTTMRPKQGHIELRNQKDEYKLRPQEMEEFNYWDYFLDIYEMTHRHETLSQFVGKWFPRREDSDNQDLYCTSMLMLFKPWRQLADLKMQDESFKAAFDKFIASCPQRFLRVMDNMEYYYMSVSVLQGEDSDEEDQMCDTDLREEITDEVLMDAKRSNYTNTDECFVTRAMFFALNAGIFDESEALNVDWPNVN</sequence>
<feature type="region of interest" description="Disordered" evidence="1">
    <location>
        <begin position="81"/>
        <end position="100"/>
    </location>
</feature>